<dbReference type="InterPro" id="IPR000415">
    <property type="entry name" value="Nitroreductase-like"/>
</dbReference>
<dbReference type="AlphaFoldDB" id="A0A430A5H3"/>
<dbReference type="Pfam" id="PF00881">
    <property type="entry name" value="Nitroreductase"/>
    <property type="match status" value="1"/>
</dbReference>
<dbReference type="GO" id="GO:0034599">
    <property type="term" value="P:cellular response to oxidative stress"/>
    <property type="evidence" value="ECO:0007669"/>
    <property type="project" value="InterPro"/>
</dbReference>
<organism evidence="5 6">
    <name type="scientific">Vagococcus fessus</name>
    <dbReference type="NCBI Taxonomy" id="120370"/>
    <lineage>
        <taxon>Bacteria</taxon>
        <taxon>Bacillati</taxon>
        <taxon>Bacillota</taxon>
        <taxon>Bacilli</taxon>
        <taxon>Lactobacillales</taxon>
        <taxon>Enterococcaceae</taxon>
        <taxon>Vagococcus</taxon>
    </lineage>
</organism>
<feature type="domain" description="Nitroreductase" evidence="4">
    <location>
        <begin position="9"/>
        <end position="176"/>
    </location>
</feature>
<dbReference type="GO" id="GO:0016491">
    <property type="term" value="F:oxidoreductase activity"/>
    <property type="evidence" value="ECO:0007669"/>
    <property type="project" value="UniProtKB-KW"/>
</dbReference>
<sequence>MTNYIKSLQKRRSIYSIGNDVSLSEAELESIIFDAIKETPSAFNSQSSRAVILFDNAHHALWTIVENELKPLTPEENFPQTQAKLASFAAGKGTILFFEDTDVIASLQDQFKLYAANFPLWSEQSTGMAQHSVWTALAEKEIGATIQHYNPLIDEKVAEKWNIPASWRLTGQMPFGSIKAPAGDKEYMSDTERFRTFN</sequence>
<comment type="caution">
    <text evidence="5">The sequence shown here is derived from an EMBL/GenBank/DDBJ whole genome shotgun (WGS) entry which is preliminary data.</text>
</comment>
<gene>
    <name evidence="5" type="ORF">CBF31_09630</name>
</gene>
<protein>
    <recommendedName>
        <fullName evidence="4">Nitroreductase domain-containing protein</fullName>
    </recommendedName>
</protein>
<dbReference type="InterPro" id="IPR033877">
    <property type="entry name" value="Frm2/Hbn1"/>
</dbReference>
<evidence type="ECO:0000256" key="2">
    <source>
        <dbReference type="ARBA" id="ARBA00022490"/>
    </source>
</evidence>
<evidence type="ECO:0000256" key="3">
    <source>
        <dbReference type="ARBA" id="ARBA00023002"/>
    </source>
</evidence>
<dbReference type="PANTHER" id="PTHR43035">
    <property type="entry name" value="FATTY ACID REPRESSION MUTANT PROTEIN 2-RELATED"/>
    <property type="match status" value="1"/>
</dbReference>
<evidence type="ECO:0000313" key="5">
    <source>
        <dbReference type="EMBL" id="RSU02014.1"/>
    </source>
</evidence>
<dbReference type="FunFam" id="3.40.109.10:FF:000001">
    <property type="entry name" value="Nitroreductase family"/>
    <property type="match status" value="1"/>
</dbReference>
<dbReference type="PANTHER" id="PTHR43035:SF1">
    <property type="entry name" value="FATTY ACID REPRESSION MUTANT PROTEIN 2-RELATED"/>
    <property type="match status" value="1"/>
</dbReference>
<dbReference type="CDD" id="cd02140">
    <property type="entry name" value="Frm2-like"/>
    <property type="match status" value="1"/>
</dbReference>
<name>A0A430A5H3_9ENTE</name>
<dbReference type="Gene3D" id="3.40.109.10">
    <property type="entry name" value="NADH Oxidase"/>
    <property type="match status" value="1"/>
</dbReference>
<evidence type="ECO:0000256" key="1">
    <source>
        <dbReference type="ARBA" id="ARBA00004496"/>
    </source>
</evidence>
<comment type="subcellular location">
    <subcellularLocation>
        <location evidence="1">Cytoplasm</location>
    </subcellularLocation>
</comment>
<keyword evidence="3" id="KW-0560">Oxidoreductase</keyword>
<dbReference type="Proteomes" id="UP000287101">
    <property type="component" value="Unassembled WGS sequence"/>
</dbReference>
<dbReference type="GO" id="GO:0005737">
    <property type="term" value="C:cytoplasm"/>
    <property type="evidence" value="ECO:0007669"/>
    <property type="project" value="UniProtKB-SubCell"/>
</dbReference>
<dbReference type="EMBL" id="NGJY01000004">
    <property type="protein sequence ID" value="RSU02014.1"/>
    <property type="molecule type" value="Genomic_DNA"/>
</dbReference>
<keyword evidence="6" id="KW-1185">Reference proteome</keyword>
<proteinExistence type="predicted"/>
<dbReference type="RefSeq" id="WP_126832480.1">
    <property type="nucleotide sequence ID" value="NZ_CBCRYB010000005.1"/>
</dbReference>
<dbReference type="InterPro" id="IPR029479">
    <property type="entry name" value="Nitroreductase"/>
</dbReference>
<evidence type="ECO:0000259" key="4">
    <source>
        <dbReference type="Pfam" id="PF00881"/>
    </source>
</evidence>
<reference evidence="5 6" key="1">
    <citation type="submission" date="2017-05" db="EMBL/GenBank/DDBJ databases">
        <title>Vagococcus spp. assemblies.</title>
        <authorList>
            <person name="Gulvik C.A."/>
        </authorList>
    </citation>
    <scope>NUCLEOTIDE SEQUENCE [LARGE SCALE GENOMIC DNA]</scope>
    <source>
        <strain evidence="5 6">CCUG 41755</strain>
    </source>
</reference>
<dbReference type="SUPFAM" id="SSF55469">
    <property type="entry name" value="FMN-dependent nitroreductase-like"/>
    <property type="match status" value="1"/>
</dbReference>
<evidence type="ECO:0000313" key="6">
    <source>
        <dbReference type="Proteomes" id="UP000287101"/>
    </source>
</evidence>
<accession>A0A430A5H3</accession>
<dbReference type="OrthoDB" id="9810617at2"/>
<keyword evidence="2" id="KW-0963">Cytoplasm</keyword>